<keyword evidence="6" id="KW-1185">Reference proteome</keyword>
<dbReference type="Pfam" id="PF00072">
    <property type="entry name" value="Response_reg"/>
    <property type="match status" value="1"/>
</dbReference>
<sequence length="289" mass="32791">MNIIIVEDDLNVCFILKKIIEDRGCGVVQGVFTDPREAQDYIVSHNPDIVLVDLLMSGVDGISLVRNCRDNGVDTSFIMISQVNSKDIVAKAYENGVEFYINKPVNAVEVEKVISKVMESINLRKKLTTIGSVFGMDELKADNVYKNPSSENKWKLANNNEDYVKADEVMKKLGLLGEAGCTDIRNIIGYITENNININNYTLKELLSIFNENYKSLEQRIRRTSAVGLKNLANLGIEDYMNDIFTEFSTSLYSFEEVKKEMDYIRGRRVMGGKVNVKKFLEGILMYCR</sequence>
<reference evidence="5 6" key="1">
    <citation type="submission" date="2016-11" db="EMBL/GenBank/DDBJ databases">
        <authorList>
            <person name="Jaros S."/>
            <person name="Januszkiewicz K."/>
            <person name="Wedrychowicz H."/>
        </authorList>
    </citation>
    <scope>NUCLEOTIDE SEQUENCE [LARGE SCALE GENOMIC DNA]</scope>
    <source>
        <strain evidence="5 6">DSM 3090</strain>
    </source>
</reference>
<dbReference type="GO" id="GO:0000160">
    <property type="term" value="P:phosphorelay signal transduction system"/>
    <property type="evidence" value="ECO:0007669"/>
    <property type="project" value="InterPro"/>
</dbReference>
<dbReference type="InterPro" id="IPR013972">
    <property type="entry name" value="YcbB"/>
</dbReference>
<comment type="function">
    <text evidence="2">May play the central regulatory role in sporulation. It may be an element of the effector pathway responsible for the activation of sporulation genes in response to nutritional stress. Spo0A may act in concert with spo0H (a sigma factor) to control the expression of some genes that are critical to the sporulation process.</text>
</comment>
<gene>
    <name evidence="5" type="ORF">SAMN02745248_02035</name>
</gene>
<feature type="domain" description="Response regulatory" evidence="4">
    <location>
        <begin position="2"/>
        <end position="118"/>
    </location>
</feature>
<dbReference type="PROSITE" id="PS50110">
    <property type="entry name" value="RESPONSE_REGULATORY"/>
    <property type="match status" value="1"/>
</dbReference>
<evidence type="ECO:0000256" key="2">
    <source>
        <dbReference type="ARBA" id="ARBA00024867"/>
    </source>
</evidence>
<dbReference type="InterPro" id="IPR001789">
    <property type="entry name" value="Sig_transdc_resp-reg_receiver"/>
</dbReference>
<dbReference type="InterPro" id="IPR052048">
    <property type="entry name" value="ST_Response_Regulator"/>
</dbReference>
<organism evidence="5 6">
    <name type="scientific">Hathewaya proteolytica DSM 3090</name>
    <dbReference type="NCBI Taxonomy" id="1121331"/>
    <lineage>
        <taxon>Bacteria</taxon>
        <taxon>Bacillati</taxon>
        <taxon>Bacillota</taxon>
        <taxon>Clostridia</taxon>
        <taxon>Eubacteriales</taxon>
        <taxon>Clostridiaceae</taxon>
        <taxon>Hathewaya</taxon>
    </lineage>
</organism>
<evidence type="ECO:0000256" key="1">
    <source>
        <dbReference type="ARBA" id="ARBA00018672"/>
    </source>
</evidence>
<dbReference type="Gene3D" id="3.40.50.2300">
    <property type="match status" value="1"/>
</dbReference>
<dbReference type="InterPro" id="IPR011006">
    <property type="entry name" value="CheY-like_superfamily"/>
</dbReference>
<dbReference type="PANTHER" id="PTHR43228">
    <property type="entry name" value="TWO-COMPONENT RESPONSE REGULATOR"/>
    <property type="match status" value="1"/>
</dbReference>
<evidence type="ECO:0000256" key="3">
    <source>
        <dbReference type="PROSITE-ProRule" id="PRU00169"/>
    </source>
</evidence>
<dbReference type="PANTHER" id="PTHR43228:SF8">
    <property type="entry name" value="TRANSCRIPTIONAL REGULATORY PROTEIN GLNL"/>
    <property type="match status" value="1"/>
</dbReference>
<protein>
    <recommendedName>
        <fullName evidence="1">Stage 0 sporulation protein A homolog</fullName>
    </recommendedName>
</protein>
<dbReference type="SMART" id="SM00448">
    <property type="entry name" value="REC"/>
    <property type="match status" value="1"/>
</dbReference>
<dbReference type="SUPFAM" id="SSF52172">
    <property type="entry name" value="CheY-like"/>
    <property type="match status" value="1"/>
</dbReference>
<evidence type="ECO:0000259" key="4">
    <source>
        <dbReference type="PROSITE" id="PS50110"/>
    </source>
</evidence>
<feature type="modified residue" description="4-aspartylphosphate" evidence="3">
    <location>
        <position position="53"/>
    </location>
</feature>
<dbReference type="STRING" id="1121331.SAMN02745248_02035"/>
<name>A0A1M6QKD7_9CLOT</name>
<dbReference type="RefSeq" id="WP_072903980.1">
    <property type="nucleotide sequence ID" value="NZ_FRAD01000017.1"/>
</dbReference>
<dbReference type="AlphaFoldDB" id="A0A1M6QKD7"/>
<dbReference type="OrthoDB" id="1684633at2"/>
<evidence type="ECO:0000313" key="5">
    <source>
        <dbReference type="EMBL" id="SHK20734.1"/>
    </source>
</evidence>
<proteinExistence type="predicted"/>
<accession>A0A1M6QKD7</accession>
<keyword evidence="3" id="KW-0597">Phosphoprotein</keyword>
<dbReference type="EMBL" id="FRAD01000017">
    <property type="protein sequence ID" value="SHK20734.1"/>
    <property type="molecule type" value="Genomic_DNA"/>
</dbReference>
<dbReference type="Pfam" id="PF08664">
    <property type="entry name" value="YcbB"/>
    <property type="match status" value="1"/>
</dbReference>
<evidence type="ECO:0000313" key="6">
    <source>
        <dbReference type="Proteomes" id="UP000183952"/>
    </source>
</evidence>
<dbReference type="Proteomes" id="UP000183952">
    <property type="component" value="Unassembled WGS sequence"/>
</dbReference>